<organism evidence="8 9">
    <name type="scientific">Lederbergia wuyishanensis</name>
    <dbReference type="NCBI Taxonomy" id="1347903"/>
    <lineage>
        <taxon>Bacteria</taxon>
        <taxon>Bacillati</taxon>
        <taxon>Bacillota</taxon>
        <taxon>Bacilli</taxon>
        <taxon>Bacillales</taxon>
        <taxon>Bacillaceae</taxon>
        <taxon>Lederbergia</taxon>
    </lineage>
</organism>
<evidence type="ECO:0000256" key="5">
    <source>
        <dbReference type="ARBA" id="ARBA00023136"/>
    </source>
</evidence>
<name>A0ABU0D5L9_9BACI</name>
<evidence type="ECO:0000256" key="4">
    <source>
        <dbReference type="ARBA" id="ARBA00022989"/>
    </source>
</evidence>
<gene>
    <name evidence="8" type="ORF">J2S14_002538</name>
</gene>
<dbReference type="InterPro" id="IPR032816">
    <property type="entry name" value="VTT_dom"/>
</dbReference>
<feature type="domain" description="VTT" evidence="7">
    <location>
        <begin position="32"/>
        <end position="150"/>
    </location>
</feature>
<dbReference type="Proteomes" id="UP001232343">
    <property type="component" value="Unassembled WGS sequence"/>
</dbReference>
<evidence type="ECO:0000256" key="3">
    <source>
        <dbReference type="ARBA" id="ARBA00022692"/>
    </source>
</evidence>
<reference evidence="8 9" key="1">
    <citation type="submission" date="2023-07" db="EMBL/GenBank/DDBJ databases">
        <title>Genomic Encyclopedia of Type Strains, Phase IV (KMG-IV): sequencing the most valuable type-strain genomes for metagenomic binning, comparative biology and taxonomic classification.</title>
        <authorList>
            <person name="Goeker M."/>
        </authorList>
    </citation>
    <scope>NUCLEOTIDE SEQUENCE [LARGE SCALE GENOMIC DNA]</scope>
    <source>
        <strain evidence="8 9">DSM 27848</strain>
    </source>
</reference>
<evidence type="ECO:0000256" key="6">
    <source>
        <dbReference type="RuleBase" id="RU366058"/>
    </source>
</evidence>
<comment type="caution">
    <text evidence="8">The sequence shown here is derived from an EMBL/GenBank/DDBJ whole genome shotgun (WGS) entry which is preliminary data.</text>
</comment>
<dbReference type="InterPro" id="IPR015414">
    <property type="entry name" value="TMEM64"/>
</dbReference>
<feature type="transmembrane region" description="Helical" evidence="6">
    <location>
        <begin position="159"/>
        <end position="177"/>
    </location>
</feature>
<feature type="transmembrane region" description="Helical" evidence="6">
    <location>
        <begin position="12"/>
        <end position="36"/>
    </location>
</feature>
<sequence length="183" mass="19985">MEYVLEGLPNHPIIVSVISVILNIVVAISGVLPSAAITAGNIVFFGFKVGLLVSIIGEAAGAIVSFILYRKGLNKIFSSDEVKNRFLNKLKYTRGLEAVLLVLLLRIFPFVPSGAVTLAAAYSQMRLPSFIIASTVGKVPSLFIEAYSVDRVLKLSVEWQIGISLVMILFIITYICLKRKRAN</sequence>
<keyword evidence="2 6" id="KW-1003">Cell membrane</keyword>
<feature type="transmembrane region" description="Helical" evidence="6">
    <location>
        <begin position="42"/>
        <end position="69"/>
    </location>
</feature>
<keyword evidence="3 6" id="KW-0812">Transmembrane</keyword>
<dbReference type="Pfam" id="PF09335">
    <property type="entry name" value="VTT_dom"/>
    <property type="match status" value="1"/>
</dbReference>
<keyword evidence="5 6" id="KW-0472">Membrane</keyword>
<feature type="transmembrane region" description="Helical" evidence="6">
    <location>
        <begin position="98"/>
        <end position="122"/>
    </location>
</feature>
<evidence type="ECO:0000313" key="9">
    <source>
        <dbReference type="Proteomes" id="UP001232343"/>
    </source>
</evidence>
<comment type="subcellular location">
    <subcellularLocation>
        <location evidence="1 6">Cell membrane</location>
        <topology evidence="1 6">Multi-pass membrane protein</topology>
    </subcellularLocation>
</comment>
<keyword evidence="4 6" id="KW-1133">Transmembrane helix</keyword>
<dbReference type="EMBL" id="JAUSUO010000006">
    <property type="protein sequence ID" value="MDQ0343703.1"/>
    <property type="molecule type" value="Genomic_DNA"/>
</dbReference>
<dbReference type="PANTHER" id="PTHR12677">
    <property type="entry name" value="GOLGI APPARATUS MEMBRANE PROTEIN TVP38-RELATED"/>
    <property type="match status" value="1"/>
</dbReference>
<evidence type="ECO:0000256" key="1">
    <source>
        <dbReference type="ARBA" id="ARBA00004651"/>
    </source>
</evidence>
<comment type="caution">
    <text evidence="6">Lacks conserved residue(s) required for the propagation of feature annotation.</text>
</comment>
<protein>
    <recommendedName>
        <fullName evidence="6">TVP38/TMEM64 family membrane protein</fullName>
    </recommendedName>
</protein>
<evidence type="ECO:0000259" key="7">
    <source>
        <dbReference type="Pfam" id="PF09335"/>
    </source>
</evidence>
<evidence type="ECO:0000313" key="8">
    <source>
        <dbReference type="EMBL" id="MDQ0343703.1"/>
    </source>
</evidence>
<proteinExistence type="inferred from homology"/>
<comment type="similarity">
    <text evidence="6">Belongs to the TVP38/TMEM64 family.</text>
</comment>
<dbReference type="RefSeq" id="WP_244681894.1">
    <property type="nucleotide sequence ID" value="NZ_JALIRM010000009.1"/>
</dbReference>
<evidence type="ECO:0000256" key="2">
    <source>
        <dbReference type="ARBA" id="ARBA00022475"/>
    </source>
</evidence>
<dbReference type="PANTHER" id="PTHR12677:SF55">
    <property type="entry name" value="UNDECAPRENYL PHOSPHATE TRANSPORTER SAOUHSC_00901-RELATED"/>
    <property type="match status" value="1"/>
</dbReference>
<keyword evidence="9" id="KW-1185">Reference proteome</keyword>
<accession>A0ABU0D5L9</accession>